<dbReference type="PANTHER" id="PTHR42713:SF3">
    <property type="entry name" value="TRANSCRIPTIONAL REGULATORY PROTEIN HPTR"/>
    <property type="match status" value="1"/>
</dbReference>
<keyword evidence="7" id="KW-0238">DNA-binding</keyword>
<comment type="function">
    <text evidence="9">May play the central regulatory role in sporulation. It may be an element of the effector pathway responsible for the activation of sporulation genes in response to nutritional stress. Spo0A may act in concert with spo0H (a sigma factor) to control the expression of some genes that are critical to the sporulation process.</text>
</comment>
<evidence type="ECO:0000256" key="8">
    <source>
        <dbReference type="ARBA" id="ARBA00023163"/>
    </source>
</evidence>
<evidence type="ECO:0000256" key="3">
    <source>
        <dbReference type="ARBA" id="ARBA00022490"/>
    </source>
</evidence>
<evidence type="ECO:0000313" key="13">
    <source>
        <dbReference type="EMBL" id="TZE82308.1"/>
    </source>
</evidence>
<evidence type="ECO:0000256" key="1">
    <source>
        <dbReference type="ARBA" id="ARBA00004496"/>
    </source>
</evidence>
<dbReference type="GO" id="GO:0003700">
    <property type="term" value="F:DNA-binding transcription factor activity"/>
    <property type="evidence" value="ECO:0007669"/>
    <property type="project" value="InterPro"/>
</dbReference>
<dbReference type="InterPro" id="IPR018060">
    <property type="entry name" value="HTH_AraC"/>
</dbReference>
<keyword evidence="4 10" id="KW-0597">Phosphoprotein</keyword>
<protein>
    <recommendedName>
        <fullName evidence="2">Stage 0 sporulation protein A homolog</fullName>
    </recommendedName>
</protein>
<dbReference type="SMART" id="SM00448">
    <property type="entry name" value="REC"/>
    <property type="match status" value="1"/>
</dbReference>
<dbReference type="Gene3D" id="3.40.50.2300">
    <property type="match status" value="1"/>
</dbReference>
<dbReference type="Pfam" id="PF12833">
    <property type="entry name" value="HTH_18"/>
    <property type="match status" value="1"/>
</dbReference>
<dbReference type="GO" id="GO:0043565">
    <property type="term" value="F:sequence-specific DNA binding"/>
    <property type="evidence" value="ECO:0007669"/>
    <property type="project" value="InterPro"/>
</dbReference>
<dbReference type="PANTHER" id="PTHR42713">
    <property type="entry name" value="HISTIDINE KINASE-RELATED"/>
    <property type="match status" value="1"/>
</dbReference>
<evidence type="ECO:0000256" key="10">
    <source>
        <dbReference type="PROSITE-ProRule" id="PRU00169"/>
    </source>
</evidence>
<feature type="domain" description="HTH araC/xylS-type" evidence="11">
    <location>
        <begin position="430"/>
        <end position="529"/>
    </location>
</feature>
<dbReference type="PROSITE" id="PS00041">
    <property type="entry name" value="HTH_ARAC_FAMILY_1"/>
    <property type="match status" value="1"/>
</dbReference>
<evidence type="ECO:0000256" key="4">
    <source>
        <dbReference type="ARBA" id="ARBA00022553"/>
    </source>
</evidence>
<feature type="modified residue" description="4-aspartylphosphate" evidence="10">
    <location>
        <position position="55"/>
    </location>
</feature>
<dbReference type="InterPro" id="IPR011006">
    <property type="entry name" value="CheY-like_superfamily"/>
</dbReference>
<dbReference type="EMBL" id="VTPS01000007">
    <property type="protein sequence ID" value="TZE82308.1"/>
    <property type="molecule type" value="Genomic_DNA"/>
</dbReference>
<dbReference type="SMART" id="SM00342">
    <property type="entry name" value="HTH_ARAC"/>
    <property type="match status" value="1"/>
</dbReference>
<evidence type="ECO:0000256" key="5">
    <source>
        <dbReference type="ARBA" id="ARBA00023012"/>
    </source>
</evidence>
<comment type="caution">
    <text evidence="13">The sequence shown here is derived from an EMBL/GenBank/DDBJ whole genome shotgun (WGS) entry which is preliminary data.</text>
</comment>
<dbReference type="InterPro" id="IPR041522">
    <property type="entry name" value="CdaR_GGDEF"/>
</dbReference>
<accession>A0A5D8QGD4</accession>
<evidence type="ECO:0000256" key="6">
    <source>
        <dbReference type="ARBA" id="ARBA00023015"/>
    </source>
</evidence>
<dbReference type="GO" id="GO:0005737">
    <property type="term" value="C:cytoplasm"/>
    <property type="evidence" value="ECO:0007669"/>
    <property type="project" value="UniProtKB-SubCell"/>
</dbReference>
<evidence type="ECO:0000259" key="12">
    <source>
        <dbReference type="PROSITE" id="PS50110"/>
    </source>
</evidence>
<evidence type="ECO:0000256" key="2">
    <source>
        <dbReference type="ARBA" id="ARBA00018672"/>
    </source>
</evidence>
<dbReference type="Pfam" id="PF17853">
    <property type="entry name" value="GGDEF_2"/>
    <property type="match status" value="1"/>
</dbReference>
<name>A0A5D8QGD4_9THEO</name>
<dbReference type="InterPro" id="IPR051552">
    <property type="entry name" value="HptR"/>
</dbReference>
<organism evidence="13 14">
    <name type="scientific">Calorimonas adulescens</name>
    <dbReference type="NCBI Taxonomy" id="2606906"/>
    <lineage>
        <taxon>Bacteria</taxon>
        <taxon>Bacillati</taxon>
        <taxon>Bacillota</taxon>
        <taxon>Clostridia</taxon>
        <taxon>Thermoanaerobacterales</taxon>
        <taxon>Thermoanaerobacteraceae</taxon>
        <taxon>Calorimonas</taxon>
    </lineage>
</organism>
<dbReference type="Gene3D" id="1.10.10.60">
    <property type="entry name" value="Homeodomain-like"/>
    <property type="match status" value="2"/>
</dbReference>
<proteinExistence type="predicted"/>
<dbReference type="SUPFAM" id="SSF52172">
    <property type="entry name" value="CheY-like"/>
    <property type="match status" value="1"/>
</dbReference>
<dbReference type="InterPro" id="IPR020449">
    <property type="entry name" value="Tscrpt_reg_AraC-type_HTH"/>
</dbReference>
<dbReference type="SUPFAM" id="SSF46689">
    <property type="entry name" value="Homeodomain-like"/>
    <property type="match status" value="1"/>
</dbReference>
<dbReference type="InterPro" id="IPR009057">
    <property type="entry name" value="Homeodomain-like_sf"/>
</dbReference>
<dbReference type="AlphaFoldDB" id="A0A5D8QGD4"/>
<dbReference type="PRINTS" id="PR00032">
    <property type="entry name" value="HTHARAC"/>
</dbReference>
<evidence type="ECO:0000313" key="14">
    <source>
        <dbReference type="Proteomes" id="UP000322976"/>
    </source>
</evidence>
<dbReference type="Proteomes" id="UP000322976">
    <property type="component" value="Unassembled WGS sequence"/>
</dbReference>
<keyword evidence="6" id="KW-0805">Transcription regulation</keyword>
<gene>
    <name evidence="13" type="ORF">FWJ32_06045</name>
</gene>
<dbReference type="PROSITE" id="PS50110">
    <property type="entry name" value="RESPONSE_REGULATORY"/>
    <property type="match status" value="1"/>
</dbReference>
<dbReference type="CDD" id="cd17536">
    <property type="entry name" value="REC_YesN-like"/>
    <property type="match status" value="1"/>
</dbReference>
<evidence type="ECO:0000256" key="9">
    <source>
        <dbReference type="ARBA" id="ARBA00024867"/>
    </source>
</evidence>
<dbReference type="InterPro" id="IPR001789">
    <property type="entry name" value="Sig_transdc_resp-reg_receiver"/>
</dbReference>
<keyword evidence="14" id="KW-1185">Reference proteome</keyword>
<dbReference type="GO" id="GO:0000160">
    <property type="term" value="P:phosphorelay signal transduction system"/>
    <property type="evidence" value="ECO:0007669"/>
    <property type="project" value="UniProtKB-KW"/>
</dbReference>
<feature type="domain" description="Response regulatory" evidence="12">
    <location>
        <begin position="3"/>
        <end position="120"/>
    </location>
</feature>
<dbReference type="Pfam" id="PF00072">
    <property type="entry name" value="Response_reg"/>
    <property type="match status" value="1"/>
</dbReference>
<keyword evidence="5" id="KW-0902">Two-component regulatory system</keyword>
<sequence>MMRLLIADDEPLVRNGIANSIPWKTKGFTEVYTAEDGLSAYEMTKELNIDVLIADIRMPGMDGLDLIKRVKELDNGIKVVILTAYDNFDYARKAVSLGAFDYLLKPADPNLLIDTVLRAKKDRENELIKKEENQRIRELLRDSMPELRERFLNVLLKGGWNRQMKERAEYLNIHIDDAYSFCIAVLPEDIDDIGEEDKQIRMFKLRREIDDFLNDLKLNGFVAEQQDNIQMVIINGYKELKPTEEIWERIGNHLHEFLASRGFNVTMGVGNIVNTIARIHKSCEQAVNAVGYRFYLGKGSTIYLRDMEPSGDSIYQDIYEFTESLLPFIKMGKKENVIQGIDMVFKRITESMVPISIAKRWIFEIIVTLSRVIYEINENPDILFKDSDPWREVNGMHTLEELKVWLNDMLITTMEYIEIRKNSRNRDIVDEIYRITEERFGDQNLNLNSIADILHYTPNYLSFVFKQVTGENFTDFLTRYRVEKAKRLLMDKRIKIYTVSLEVGYSDPKYFSKVFKKITGYTPAEFREAAQR</sequence>
<keyword evidence="3" id="KW-0963">Cytoplasm</keyword>
<comment type="subcellular location">
    <subcellularLocation>
        <location evidence="1">Cytoplasm</location>
    </subcellularLocation>
</comment>
<keyword evidence="8" id="KW-0804">Transcription</keyword>
<evidence type="ECO:0000256" key="7">
    <source>
        <dbReference type="ARBA" id="ARBA00023125"/>
    </source>
</evidence>
<dbReference type="PROSITE" id="PS01124">
    <property type="entry name" value="HTH_ARAC_FAMILY_2"/>
    <property type="match status" value="1"/>
</dbReference>
<reference evidence="13 14" key="1">
    <citation type="submission" date="2019-08" db="EMBL/GenBank/DDBJ databases">
        <title>Calorimonas adulescens gen. nov., sp. nov., an anaerobic thermophilic bacterium from Sakhalin hot spring.</title>
        <authorList>
            <person name="Khomyakova M.A."/>
            <person name="Merkel A.Y."/>
            <person name="Novikov A."/>
            <person name="Bonch-Osmolovskaya E.A."/>
            <person name="Slobodkin A.I."/>
        </authorList>
    </citation>
    <scope>NUCLEOTIDE SEQUENCE [LARGE SCALE GENOMIC DNA]</scope>
    <source>
        <strain evidence="13 14">A05MB</strain>
    </source>
</reference>
<dbReference type="InterPro" id="IPR018062">
    <property type="entry name" value="HTH_AraC-typ_CS"/>
</dbReference>
<evidence type="ECO:0000259" key="11">
    <source>
        <dbReference type="PROSITE" id="PS01124"/>
    </source>
</evidence>